<organism evidence="2 3">
    <name type="scientific">Isoptericola chiayiensis</name>
    <dbReference type="NCBI Taxonomy" id="579446"/>
    <lineage>
        <taxon>Bacteria</taxon>
        <taxon>Bacillati</taxon>
        <taxon>Actinomycetota</taxon>
        <taxon>Actinomycetes</taxon>
        <taxon>Micrococcales</taxon>
        <taxon>Promicromonosporaceae</taxon>
        <taxon>Isoptericola</taxon>
    </lineage>
</organism>
<proteinExistence type="predicted"/>
<dbReference type="RefSeq" id="WP_172153675.1">
    <property type="nucleotide sequence ID" value="NZ_BAABID010000019.1"/>
</dbReference>
<feature type="domain" description="AB hydrolase-1" evidence="1">
    <location>
        <begin position="18"/>
        <end position="242"/>
    </location>
</feature>
<gene>
    <name evidence="2" type="ORF">GCM10023216_32600</name>
</gene>
<accession>A0ABP8YT11</accession>
<dbReference type="EMBL" id="BAABID010000019">
    <property type="protein sequence ID" value="GAA4736792.1"/>
    <property type="molecule type" value="Genomic_DNA"/>
</dbReference>
<comment type="caution">
    <text evidence="2">The sequence shown here is derived from an EMBL/GenBank/DDBJ whole genome shotgun (WGS) entry which is preliminary data.</text>
</comment>
<name>A0ABP8YT11_9MICO</name>
<dbReference type="PANTHER" id="PTHR43689:SF8">
    <property type="entry name" value="ALPHA_BETA-HYDROLASES SUPERFAMILY PROTEIN"/>
    <property type="match status" value="1"/>
</dbReference>
<evidence type="ECO:0000313" key="2">
    <source>
        <dbReference type="EMBL" id="GAA4736792.1"/>
    </source>
</evidence>
<keyword evidence="2" id="KW-0378">Hydrolase</keyword>
<dbReference type="InterPro" id="IPR029058">
    <property type="entry name" value="AB_hydrolase_fold"/>
</dbReference>
<dbReference type="GO" id="GO:0016787">
    <property type="term" value="F:hydrolase activity"/>
    <property type="evidence" value="ECO:0007669"/>
    <property type="project" value="UniProtKB-KW"/>
</dbReference>
<reference evidence="3" key="1">
    <citation type="journal article" date="2019" name="Int. J. Syst. Evol. Microbiol.">
        <title>The Global Catalogue of Microorganisms (GCM) 10K type strain sequencing project: providing services to taxonomists for standard genome sequencing and annotation.</title>
        <authorList>
            <consortium name="The Broad Institute Genomics Platform"/>
            <consortium name="The Broad Institute Genome Sequencing Center for Infectious Disease"/>
            <person name="Wu L."/>
            <person name="Ma J."/>
        </authorList>
    </citation>
    <scope>NUCLEOTIDE SEQUENCE [LARGE SCALE GENOMIC DNA]</scope>
    <source>
        <strain evidence="3">JCM 18063</strain>
    </source>
</reference>
<dbReference type="Proteomes" id="UP001500956">
    <property type="component" value="Unassembled WGS sequence"/>
</dbReference>
<dbReference type="SUPFAM" id="SSF53474">
    <property type="entry name" value="alpha/beta-Hydrolases"/>
    <property type="match status" value="1"/>
</dbReference>
<dbReference type="InterPro" id="IPR000073">
    <property type="entry name" value="AB_hydrolase_1"/>
</dbReference>
<evidence type="ECO:0000259" key="1">
    <source>
        <dbReference type="Pfam" id="PF12697"/>
    </source>
</evidence>
<dbReference type="Gene3D" id="3.40.50.1820">
    <property type="entry name" value="alpha/beta hydrolase"/>
    <property type="match status" value="1"/>
</dbReference>
<sequence>MALTTALPPAAPTRTAGVVLVHGMRQDATAWGAQVEHLRSAGHGVAPVDLPGHGTRLDERFALDRAWDLIDEAAAGFGPGTPLLLVGQSLGGYVSLGWAARHARSGTDGPRLAGVVASGCSTEPRGKPVALYRDVADAVVRAGAAVRRRVAPGAGGFGKGSATEARRPGWDLVTDALGELAGRSALADLASVRSPVWFVNGARCHLRWQEQRFLRGARRGALVVVPRVGHDVHLEAPDVYNRVLTRALADFTSR</sequence>
<dbReference type="Pfam" id="PF12697">
    <property type="entry name" value="Abhydrolase_6"/>
    <property type="match status" value="1"/>
</dbReference>
<evidence type="ECO:0000313" key="3">
    <source>
        <dbReference type="Proteomes" id="UP001500956"/>
    </source>
</evidence>
<dbReference type="PANTHER" id="PTHR43689">
    <property type="entry name" value="HYDROLASE"/>
    <property type="match status" value="1"/>
</dbReference>
<protein>
    <submittedName>
        <fullName evidence="2">Alpha/beta hydrolase</fullName>
    </submittedName>
</protein>
<keyword evidence="3" id="KW-1185">Reference proteome</keyword>